<keyword evidence="3" id="KW-0540">Nuclease</keyword>
<feature type="region of interest" description="Disordered" evidence="11">
    <location>
        <begin position="46"/>
        <end position="82"/>
    </location>
</feature>
<gene>
    <name evidence="13" type="ORF">PODLI_1B038182</name>
</gene>
<keyword evidence="14" id="KW-1185">Reference proteome</keyword>
<dbReference type="Proteomes" id="UP001178461">
    <property type="component" value="Chromosome 3"/>
</dbReference>
<dbReference type="PROSITE" id="PS50103">
    <property type="entry name" value="ZF_C3H1"/>
    <property type="match status" value="1"/>
</dbReference>
<evidence type="ECO:0000256" key="8">
    <source>
        <dbReference type="ARBA" id="ARBA00022833"/>
    </source>
</evidence>
<evidence type="ECO:0000256" key="10">
    <source>
        <dbReference type="PROSITE-ProRule" id="PRU00723"/>
    </source>
</evidence>
<dbReference type="GO" id="GO:0004521">
    <property type="term" value="F:RNA endonuclease activity"/>
    <property type="evidence" value="ECO:0007669"/>
    <property type="project" value="TreeGrafter"/>
</dbReference>
<dbReference type="GO" id="GO:0003729">
    <property type="term" value="F:mRNA binding"/>
    <property type="evidence" value="ECO:0007669"/>
    <property type="project" value="TreeGrafter"/>
</dbReference>
<sequence length="604" mass="68654">MEAQQSKLEFFHKLGYGKEQVRQVLEKLGQDASENDLLQELVQVGSRPQEPENWTPSFHSTPAAHGSCRPLPVSRQSTEEGNDPSSVLRAIVIDGSNVAMSHGNKEVFSCLGIQLVVDWFKQRGHQYIKVFVPSWRKEPSRFDNPITDQHVLEKLAKEAILVYTPSRRMKGKRLVCYDDRYIVKLAYEQDGIIVSNDNFRDLQNENPEWKWFIEQRLLMYSFVNDKFMPPDDPLGRHGPSLDSFLSKMPQIPEPKWQLCPYGKKCTYGIKCKYYHPERLTWDHRSVADELRAKTKTNSLAQRTEEEKTRANPVKNRDGNTSHLPGPNGGSVIGRRSSAHSLATFHSNPQQWEGEDNRDAASDWTKIHQDNWQPESTELQEDQAGAMSKQLTALSLSASKYSGNTLAGPGKYEDIVGDPRRDHYLKYNQTSSLSPHSLCWDCPCLQICNFQGCYRMQTAAVSVPTSQTPSSLLRDGLKAQHEGRHGSMVSFAESFSGCKDGDMKYPGNLQTKSYNPLFFMDSSSFNTLDHYTHPSGTEAQQNLTLQSLPREQANVQQAQYFGFPYNAAEQTVSSSYTNIVDETHLMPFVHWHGTLHSRSPNRKPW</sequence>
<dbReference type="FunFam" id="3.40.50.11980:FF:000001">
    <property type="entry name" value="ZC3H12A isoform 1"/>
    <property type="match status" value="1"/>
</dbReference>
<evidence type="ECO:0000256" key="3">
    <source>
        <dbReference type="ARBA" id="ARBA00022722"/>
    </source>
</evidence>
<evidence type="ECO:0000313" key="14">
    <source>
        <dbReference type="Proteomes" id="UP001178461"/>
    </source>
</evidence>
<keyword evidence="8 10" id="KW-0862">Zinc</keyword>
<evidence type="ECO:0000256" key="6">
    <source>
        <dbReference type="ARBA" id="ARBA00022771"/>
    </source>
</evidence>
<dbReference type="GO" id="GO:0008270">
    <property type="term" value="F:zinc ion binding"/>
    <property type="evidence" value="ECO:0007669"/>
    <property type="project" value="UniProtKB-KW"/>
</dbReference>
<dbReference type="InterPro" id="IPR051101">
    <property type="entry name" value="ZC3H12/N4BP1_RNase_Reg"/>
</dbReference>
<dbReference type="EMBL" id="OX395128">
    <property type="protein sequence ID" value="CAI5770261.1"/>
    <property type="molecule type" value="Genomic_DNA"/>
</dbReference>
<protein>
    <submittedName>
        <fullName evidence="13">Probable ribonuclease ZC3H12D</fullName>
    </submittedName>
</protein>
<evidence type="ECO:0000256" key="1">
    <source>
        <dbReference type="ARBA" id="ARBA00001946"/>
    </source>
</evidence>
<evidence type="ECO:0000313" key="13">
    <source>
        <dbReference type="EMBL" id="CAI5770261.1"/>
    </source>
</evidence>
<keyword evidence="9" id="KW-0460">Magnesium</keyword>
<feature type="domain" description="C3H1-type" evidence="12">
    <location>
        <begin position="253"/>
        <end position="278"/>
    </location>
</feature>
<dbReference type="PANTHER" id="PTHR12876:SF11">
    <property type="entry name" value="RIBONUCLEASE ZC3H12D-RELATED"/>
    <property type="match status" value="1"/>
</dbReference>
<dbReference type="Pfam" id="PF18039">
    <property type="entry name" value="UBA_6"/>
    <property type="match status" value="1"/>
</dbReference>
<name>A0AA35NZQ7_9SAUR</name>
<dbReference type="GO" id="GO:0005634">
    <property type="term" value="C:nucleus"/>
    <property type="evidence" value="ECO:0007669"/>
    <property type="project" value="TreeGrafter"/>
</dbReference>
<dbReference type="GO" id="GO:0036464">
    <property type="term" value="C:cytoplasmic ribonucleoprotein granule"/>
    <property type="evidence" value="ECO:0007669"/>
    <property type="project" value="TreeGrafter"/>
</dbReference>
<keyword evidence="5" id="KW-0255">Endonuclease</keyword>
<keyword evidence="6 10" id="KW-0863">Zinc-finger</keyword>
<dbReference type="CDD" id="cd18729">
    <property type="entry name" value="PIN_Zc3h12-like"/>
    <property type="match status" value="1"/>
</dbReference>
<proteinExistence type="inferred from homology"/>
<keyword evidence="4 10" id="KW-0479">Metal-binding</keyword>
<dbReference type="PANTHER" id="PTHR12876">
    <property type="entry name" value="N4BP1-RELATED"/>
    <property type="match status" value="1"/>
</dbReference>
<dbReference type="InterPro" id="IPR021869">
    <property type="entry name" value="RNase_Zc3h12_NYN"/>
</dbReference>
<evidence type="ECO:0000259" key="12">
    <source>
        <dbReference type="PROSITE" id="PS50103"/>
    </source>
</evidence>
<dbReference type="Gene3D" id="3.40.50.11980">
    <property type="match status" value="1"/>
</dbReference>
<evidence type="ECO:0000256" key="5">
    <source>
        <dbReference type="ARBA" id="ARBA00022759"/>
    </source>
</evidence>
<evidence type="ECO:0000256" key="11">
    <source>
        <dbReference type="SAM" id="MobiDB-lite"/>
    </source>
</evidence>
<dbReference type="InterPro" id="IPR040546">
    <property type="entry name" value="Rege-1_UBA-like"/>
</dbReference>
<evidence type="ECO:0000256" key="4">
    <source>
        <dbReference type="ARBA" id="ARBA00022723"/>
    </source>
</evidence>
<dbReference type="GO" id="GO:0016787">
    <property type="term" value="F:hydrolase activity"/>
    <property type="evidence" value="ECO:0007669"/>
    <property type="project" value="UniProtKB-KW"/>
</dbReference>
<feature type="zinc finger region" description="C3H1-type" evidence="10">
    <location>
        <begin position="253"/>
        <end position="278"/>
    </location>
</feature>
<organism evidence="13 14">
    <name type="scientific">Podarcis lilfordi</name>
    <name type="common">Lilford's wall lizard</name>
    <dbReference type="NCBI Taxonomy" id="74358"/>
    <lineage>
        <taxon>Eukaryota</taxon>
        <taxon>Metazoa</taxon>
        <taxon>Chordata</taxon>
        <taxon>Craniata</taxon>
        <taxon>Vertebrata</taxon>
        <taxon>Euteleostomi</taxon>
        <taxon>Lepidosauria</taxon>
        <taxon>Squamata</taxon>
        <taxon>Bifurcata</taxon>
        <taxon>Unidentata</taxon>
        <taxon>Episquamata</taxon>
        <taxon>Laterata</taxon>
        <taxon>Lacertibaenia</taxon>
        <taxon>Lacertidae</taxon>
        <taxon>Podarcis</taxon>
    </lineage>
</organism>
<keyword evidence="7" id="KW-0378">Hydrolase</keyword>
<comment type="similarity">
    <text evidence="2">Belongs to the ZC3H12 family.</text>
</comment>
<dbReference type="Pfam" id="PF11977">
    <property type="entry name" value="RNase_Zc3h12a"/>
    <property type="match status" value="1"/>
</dbReference>
<evidence type="ECO:0000256" key="2">
    <source>
        <dbReference type="ARBA" id="ARBA00010922"/>
    </source>
</evidence>
<reference evidence="13" key="1">
    <citation type="submission" date="2022-12" db="EMBL/GenBank/DDBJ databases">
        <authorList>
            <person name="Alioto T."/>
            <person name="Alioto T."/>
            <person name="Gomez Garrido J."/>
        </authorList>
    </citation>
    <scope>NUCLEOTIDE SEQUENCE</scope>
</reference>
<dbReference type="AlphaFoldDB" id="A0AA35NZQ7"/>
<dbReference type="InterPro" id="IPR000571">
    <property type="entry name" value="Znf_CCCH"/>
</dbReference>
<feature type="compositionally biased region" description="Basic and acidic residues" evidence="11">
    <location>
        <begin position="302"/>
        <end position="319"/>
    </location>
</feature>
<comment type="cofactor">
    <cofactor evidence="1">
        <name>Mg(2+)</name>
        <dbReference type="ChEBI" id="CHEBI:18420"/>
    </cofactor>
</comment>
<evidence type="ECO:0000256" key="7">
    <source>
        <dbReference type="ARBA" id="ARBA00022801"/>
    </source>
</evidence>
<feature type="region of interest" description="Disordered" evidence="11">
    <location>
        <begin position="293"/>
        <end position="334"/>
    </location>
</feature>
<accession>A0AA35NZQ7</accession>
<evidence type="ECO:0000256" key="9">
    <source>
        <dbReference type="ARBA" id="ARBA00022842"/>
    </source>
</evidence>